<dbReference type="Proteomes" id="UP001150924">
    <property type="component" value="Unassembled WGS sequence"/>
</dbReference>
<sequence length="49" mass="5396">MRCAGRPEGLLVARSNIDAHARAPAWQRMSTRAGCIEADLEVQLYARIA</sequence>
<dbReference type="EMBL" id="JAPNKE010000002">
    <property type="protein sequence ID" value="MCY1005758.1"/>
    <property type="molecule type" value="Genomic_DNA"/>
</dbReference>
<dbReference type="RefSeq" id="WP_267767563.1">
    <property type="nucleotide sequence ID" value="NZ_JAPNKE010000002.1"/>
</dbReference>
<evidence type="ECO:0000313" key="1">
    <source>
        <dbReference type="EMBL" id="MCY1005758.1"/>
    </source>
</evidence>
<keyword evidence="2" id="KW-1185">Reference proteome</keyword>
<reference evidence="1" key="1">
    <citation type="submission" date="2022-11" db="EMBL/GenBank/DDBJ databases">
        <title>Minimal conservation of predation-associated metabolite biosynthetic gene clusters underscores biosynthetic potential of Myxococcota including descriptions for ten novel species: Archangium lansinium sp. nov., Myxococcus landrumus sp. nov., Nannocystis bai.</title>
        <authorList>
            <person name="Ahearne A."/>
            <person name="Stevens C."/>
            <person name="Phillips K."/>
        </authorList>
    </citation>
    <scope>NUCLEOTIDE SEQUENCE</scope>
    <source>
        <strain evidence="1">Na p29</strain>
    </source>
</reference>
<proteinExistence type="predicted"/>
<gene>
    <name evidence="1" type="ORF">OV079_09305</name>
</gene>
<name>A0A9X3IXF2_9BACT</name>
<protein>
    <submittedName>
        <fullName evidence="1">Uncharacterized protein</fullName>
    </submittedName>
</protein>
<accession>A0A9X3IXF2</accession>
<evidence type="ECO:0000313" key="2">
    <source>
        <dbReference type="Proteomes" id="UP001150924"/>
    </source>
</evidence>
<organism evidence="1 2">
    <name type="scientific">Nannocystis pusilla</name>
    <dbReference type="NCBI Taxonomy" id="889268"/>
    <lineage>
        <taxon>Bacteria</taxon>
        <taxon>Pseudomonadati</taxon>
        <taxon>Myxococcota</taxon>
        <taxon>Polyangia</taxon>
        <taxon>Nannocystales</taxon>
        <taxon>Nannocystaceae</taxon>
        <taxon>Nannocystis</taxon>
    </lineage>
</organism>
<dbReference type="AlphaFoldDB" id="A0A9X3IXF2"/>
<comment type="caution">
    <text evidence="1">The sequence shown here is derived from an EMBL/GenBank/DDBJ whole genome shotgun (WGS) entry which is preliminary data.</text>
</comment>